<organism evidence="1 2">
    <name type="scientific">Thioalkalicoccus limnaeus</name>
    <dbReference type="NCBI Taxonomy" id="120681"/>
    <lineage>
        <taxon>Bacteria</taxon>
        <taxon>Pseudomonadati</taxon>
        <taxon>Pseudomonadota</taxon>
        <taxon>Gammaproteobacteria</taxon>
        <taxon>Chromatiales</taxon>
        <taxon>Chromatiaceae</taxon>
        <taxon>Thioalkalicoccus</taxon>
    </lineage>
</organism>
<sequence>MAALTDRRTVLAQEISKARRLQMQFDARIESVEQQIASDTQSVANRLIDTGELSALRAALASRHAEPTATRHTRDEVARRTQALQAEHDALPDKIRLARDSYRGARA</sequence>
<dbReference type="Proteomes" id="UP001564408">
    <property type="component" value="Unassembled WGS sequence"/>
</dbReference>
<gene>
    <name evidence="1" type="ORF">ABC977_07480</name>
</gene>
<accession>A0ABV4BCL7</accession>
<proteinExistence type="predicted"/>
<comment type="caution">
    <text evidence="1">The sequence shown here is derived from an EMBL/GenBank/DDBJ whole genome shotgun (WGS) entry which is preliminary data.</text>
</comment>
<dbReference type="RefSeq" id="WP_369666641.1">
    <property type="nucleotide sequence ID" value="NZ_JBDKXB010000007.1"/>
</dbReference>
<reference evidence="1 2" key="1">
    <citation type="submission" date="2024-05" db="EMBL/GenBank/DDBJ databases">
        <title>Genome Sequence and Characterization of the New Strain Purple Sulfur Bacterium of Genus Thioalkalicoccus.</title>
        <authorList>
            <person name="Bryantseva I.A."/>
            <person name="Kyndt J.A."/>
            <person name="Imhoff J.F."/>
        </authorList>
    </citation>
    <scope>NUCLEOTIDE SEQUENCE [LARGE SCALE GENOMIC DNA]</scope>
    <source>
        <strain evidence="1 2">Um2</strain>
    </source>
</reference>
<name>A0ABV4BCL7_9GAMM</name>
<evidence type="ECO:0000313" key="2">
    <source>
        <dbReference type="Proteomes" id="UP001564408"/>
    </source>
</evidence>
<keyword evidence="2" id="KW-1185">Reference proteome</keyword>
<dbReference type="EMBL" id="JBDKXB010000007">
    <property type="protein sequence ID" value="MEY6432251.1"/>
    <property type="molecule type" value="Genomic_DNA"/>
</dbReference>
<protein>
    <submittedName>
        <fullName evidence="1">Uncharacterized protein</fullName>
    </submittedName>
</protein>
<evidence type="ECO:0000313" key="1">
    <source>
        <dbReference type="EMBL" id="MEY6432251.1"/>
    </source>
</evidence>